<keyword evidence="1" id="KW-1133">Transmembrane helix</keyword>
<keyword evidence="4" id="KW-1185">Reference proteome</keyword>
<proteinExistence type="predicted"/>
<evidence type="ECO:0000313" key="4">
    <source>
        <dbReference type="Proteomes" id="UP001381693"/>
    </source>
</evidence>
<organism evidence="3 4">
    <name type="scientific">Halocaridina rubra</name>
    <name type="common">Hawaiian red shrimp</name>
    <dbReference type="NCBI Taxonomy" id="373956"/>
    <lineage>
        <taxon>Eukaryota</taxon>
        <taxon>Metazoa</taxon>
        <taxon>Ecdysozoa</taxon>
        <taxon>Arthropoda</taxon>
        <taxon>Crustacea</taxon>
        <taxon>Multicrustacea</taxon>
        <taxon>Malacostraca</taxon>
        <taxon>Eumalacostraca</taxon>
        <taxon>Eucarida</taxon>
        <taxon>Decapoda</taxon>
        <taxon>Pleocyemata</taxon>
        <taxon>Caridea</taxon>
        <taxon>Atyoidea</taxon>
        <taxon>Atyidae</taxon>
        <taxon>Halocaridina</taxon>
    </lineage>
</organism>
<comment type="caution">
    <text evidence="3">The sequence shown here is derived from an EMBL/GenBank/DDBJ whole genome shotgun (WGS) entry which is preliminary data.</text>
</comment>
<evidence type="ECO:0000256" key="1">
    <source>
        <dbReference type="SAM" id="Phobius"/>
    </source>
</evidence>
<keyword evidence="1" id="KW-0472">Membrane</keyword>
<gene>
    <name evidence="3" type="ORF">SK128_014991</name>
</gene>
<dbReference type="InterPro" id="IPR013783">
    <property type="entry name" value="Ig-like_fold"/>
</dbReference>
<evidence type="ECO:0000259" key="2">
    <source>
        <dbReference type="PROSITE" id="PS50835"/>
    </source>
</evidence>
<dbReference type="EMBL" id="JAXCGZ010007846">
    <property type="protein sequence ID" value="KAK7078419.1"/>
    <property type="molecule type" value="Genomic_DNA"/>
</dbReference>
<accession>A0AAN8XFU3</accession>
<reference evidence="3 4" key="1">
    <citation type="submission" date="2023-11" db="EMBL/GenBank/DDBJ databases">
        <title>Halocaridina rubra genome assembly.</title>
        <authorList>
            <person name="Smith C."/>
        </authorList>
    </citation>
    <scope>NUCLEOTIDE SEQUENCE [LARGE SCALE GENOMIC DNA]</scope>
    <source>
        <strain evidence="3">EP-1</strain>
        <tissue evidence="3">Whole</tissue>
    </source>
</reference>
<dbReference type="SUPFAM" id="SSF48726">
    <property type="entry name" value="Immunoglobulin"/>
    <property type="match status" value="1"/>
</dbReference>
<feature type="domain" description="Ig-like" evidence="2">
    <location>
        <begin position="37"/>
        <end position="128"/>
    </location>
</feature>
<dbReference type="Proteomes" id="UP001381693">
    <property type="component" value="Unassembled WGS sequence"/>
</dbReference>
<dbReference type="AlphaFoldDB" id="A0AAN8XFU3"/>
<name>A0AAN8XFU3_HALRR</name>
<dbReference type="InterPro" id="IPR007110">
    <property type="entry name" value="Ig-like_dom"/>
</dbReference>
<evidence type="ECO:0000313" key="3">
    <source>
        <dbReference type="EMBL" id="KAK7078419.1"/>
    </source>
</evidence>
<dbReference type="InterPro" id="IPR036179">
    <property type="entry name" value="Ig-like_dom_sf"/>
</dbReference>
<protein>
    <recommendedName>
        <fullName evidence="2">Ig-like domain-containing protein</fullName>
    </recommendedName>
</protein>
<dbReference type="Gene3D" id="2.60.40.10">
    <property type="entry name" value="Immunoglobulins"/>
    <property type="match status" value="1"/>
</dbReference>
<feature type="transmembrane region" description="Helical" evidence="1">
    <location>
        <begin position="171"/>
        <end position="194"/>
    </location>
</feature>
<sequence>MPVSDTGIVAEGKDFSSDDGSSLRVRVIGRRWVRLPEGSTLRLVCEAAGKDLQEVNRHALLHNDPLISWTLDGIPITSLWPHSKVLVRESWSGTTVESEVEVTSLQIGDGGTFACTVPRVPPDVVTVSVVESHYTESQAKVVSFEADDSFESFQAEEDSHDVGVAGAAGKAAVISGAIILVLLLIQAALCAFYIKKV</sequence>
<keyword evidence="1" id="KW-0812">Transmembrane</keyword>
<dbReference type="PROSITE" id="PS50835">
    <property type="entry name" value="IG_LIKE"/>
    <property type="match status" value="1"/>
</dbReference>